<organism evidence="2 3">
    <name type="scientific">Puccinia graminis f. sp. tritici</name>
    <dbReference type="NCBI Taxonomy" id="56615"/>
    <lineage>
        <taxon>Eukaryota</taxon>
        <taxon>Fungi</taxon>
        <taxon>Dikarya</taxon>
        <taxon>Basidiomycota</taxon>
        <taxon>Pucciniomycotina</taxon>
        <taxon>Pucciniomycetes</taxon>
        <taxon>Pucciniales</taxon>
        <taxon>Pucciniaceae</taxon>
        <taxon>Puccinia</taxon>
    </lineage>
</organism>
<gene>
    <name evidence="2" type="ORF">PGTUg99_034066</name>
</gene>
<proteinExistence type="predicted"/>
<feature type="region of interest" description="Disordered" evidence="1">
    <location>
        <begin position="159"/>
        <end position="184"/>
    </location>
</feature>
<comment type="caution">
    <text evidence="2">The sequence shown here is derived from an EMBL/GenBank/DDBJ whole genome shotgun (WGS) entry which is preliminary data.</text>
</comment>
<dbReference type="Proteomes" id="UP000325313">
    <property type="component" value="Unassembled WGS sequence"/>
</dbReference>
<evidence type="ECO:0000313" key="3">
    <source>
        <dbReference type="Proteomes" id="UP000325313"/>
    </source>
</evidence>
<protein>
    <submittedName>
        <fullName evidence="2">Uncharacterized protein</fullName>
    </submittedName>
</protein>
<reference evidence="2 3" key="1">
    <citation type="submission" date="2019-05" db="EMBL/GenBank/DDBJ databases">
        <title>Emergence of the Ug99 lineage of the wheat stem rust pathogen through somatic hybridization.</title>
        <authorList>
            <person name="Li F."/>
            <person name="Upadhyaya N.M."/>
            <person name="Sperschneider J."/>
            <person name="Matny O."/>
            <person name="Nguyen-Phuc H."/>
            <person name="Mago R."/>
            <person name="Raley C."/>
            <person name="Miller M.E."/>
            <person name="Silverstein K.A.T."/>
            <person name="Henningsen E."/>
            <person name="Hirsch C.D."/>
            <person name="Visser B."/>
            <person name="Pretorius Z.A."/>
            <person name="Steffenson B.J."/>
            <person name="Schwessinger B."/>
            <person name="Dodds P.N."/>
            <person name="Figueroa M."/>
        </authorList>
    </citation>
    <scope>NUCLEOTIDE SEQUENCE [LARGE SCALE GENOMIC DNA]</scope>
    <source>
        <strain evidence="2 3">Ug99</strain>
    </source>
</reference>
<dbReference type="EMBL" id="VDEP01000270">
    <property type="protein sequence ID" value="KAA1117013.1"/>
    <property type="molecule type" value="Genomic_DNA"/>
</dbReference>
<accession>A0A5B0QVT7</accession>
<sequence length="184" mass="20229">MNYRGRNALYYQSTVVVAKIEQLLRCFLCLDGVGTHGSSPSVCLSLKPDVDSGSFKSQLPSSPSAPAGFLPSPPAPDHSNIYHTPASYIFNIHYYNHNNNNRYILTSSQPRQTTPSGSAIDGHLVSRQCLRFVSSRCPSNPTSSIYLRLELAFQPVRQASSPSGLQSPRQNRASSFPRASLREL</sequence>
<dbReference type="AlphaFoldDB" id="A0A5B0QVT7"/>
<evidence type="ECO:0000313" key="2">
    <source>
        <dbReference type="EMBL" id="KAA1117013.1"/>
    </source>
</evidence>
<evidence type="ECO:0000256" key="1">
    <source>
        <dbReference type="SAM" id="MobiDB-lite"/>
    </source>
</evidence>
<name>A0A5B0QVT7_PUCGR</name>
<feature type="compositionally biased region" description="Polar residues" evidence="1">
    <location>
        <begin position="159"/>
        <end position="174"/>
    </location>
</feature>